<dbReference type="GO" id="GO:0008237">
    <property type="term" value="F:metallopeptidase activity"/>
    <property type="evidence" value="ECO:0007669"/>
    <property type="project" value="InterPro"/>
</dbReference>
<dbReference type="Proteomes" id="UP000446866">
    <property type="component" value="Unassembled WGS sequence"/>
</dbReference>
<dbReference type="Gene3D" id="3.30.2290.10">
    <property type="entry name" value="PmbA/TldD superfamily"/>
    <property type="match status" value="1"/>
</dbReference>
<evidence type="ECO:0000313" key="3">
    <source>
        <dbReference type="Proteomes" id="UP000446866"/>
    </source>
</evidence>
<dbReference type="Pfam" id="PF19289">
    <property type="entry name" value="PmbA_TldD_3rd"/>
    <property type="match status" value="1"/>
</dbReference>
<reference evidence="2 3" key="1">
    <citation type="submission" date="2018-08" db="EMBL/GenBank/DDBJ databases">
        <title>Murine metabolic-syndrome-specific gut microbial biobank.</title>
        <authorList>
            <person name="Liu C."/>
        </authorList>
    </citation>
    <scope>NUCLEOTIDE SEQUENCE [LARGE SCALE GENOMIC DNA]</scope>
    <source>
        <strain evidence="2 3">28</strain>
    </source>
</reference>
<dbReference type="AlphaFoldDB" id="A0A845QHQ6"/>
<dbReference type="GO" id="GO:0006508">
    <property type="term" value="P:proteolysis"/>
    <property type="evidence" value="ECO:0007669"/>
    <property type="project" value="InterPro"/>
</dbReference>
<dbReference type="InterPro" id="IPR047657">
    <property type="entry name" value="PmbA"/>
</dbReference>
<accession>A0A845QHQ6</accession>
<dbReference type="EMBL" id="QXWK01000001">
    <property type="protein sequence ID" value="NBH60273.1"/>
    <property type="molecule type" value="Genomic_DNA"/>
</dbReference>
<dbReference type="PANTHER" id="PTHR43421:SF1">
    <property type="entry name" value="METALLOPROTEASE PMBA"/>
    <property type="match status" value="1"/>
</dbReference>
<organism evidence="2 3">
    <name type="scientific">Anaerotruncus colihominis</name>
    <dbReference type="NCBI Taxonomy" id="169435"/>
    <lineage>
        <taxon>Bacteria</taxon>
        <taxon>Bacillati</taxon>
        <taxon>Bacillota</taxon>
        <taxon>Clostridia</taxon>
        <taxon>Eubacteriales</taxon>
        <taxon>Oscillospiraceae</taxon>
        <taxon>Anaerotruncus</taxon>
    </lineage>
</organism>
<dbReference type="RefSeq" id="WP_160200568.1">
    <property type="nucleotide sequence ID" value="NZ_QXWK01000001.1"/>
</dbReference>
<dbReference type="GO" id="GO:0005829">
    <property type="term" value="C:cytosol"/>
    <property type="evidence" value="ECO:0007669"/>
    <property type="project" value="TreeGrafter"/>
</dbReference>
<dbReference type="InterPro" id="IPR035068">
    <property type="entry name" value="TldD/PmbA_N"/>
</dbReference>
<gene>
    <name evidence="2" type="ORF">D0435_01115</name>
</gene>
<sequence length="459" mass="50410">MRITLDQFKNIFSNLPSEVTEAEVNAERREECLVTICDDKVRDSRYFDTTSMYLRAVGEKTGTGYLYTEDMNADPEALLLEALANAPKGENTKKEPMHHCAEPVRIFAEDDGTDYDQMKEKALFLVKSAREKEGVISAELTLRKTCFTRYVVNTWGVDAYAENVYYMVTLQVAMKRESGKPQKGTKLFCVKKLADLDFEKLLQYAIAEANLLDGAGKLVATEIPSGTYDVVLSNEVVCNILMTAWQLFSGDHMVSGLSPLADALNSRVGSDLFTVISGAGCDGWGYDIPVDAEGTVCEETEIVKDGIFKSPMTNHRASEKLGLKATGHGGRGITLTGMLPIDLQTLPNVFYIKPGKTPKEELTDKLLDGLHITCSSDEFHSVHVADGSFSIPCKGVVYENGAAIGYADQLTMAGNLRDLFENIAAVGEDLQLHEFDYKNYCYGGPSLLVKNVMIGGNKA</sequence>
<evidence type="ECO:0000259" key="1">
    <source>
        <dbReference type="Pfam" id="PF19289"/>
    </source>
</evidence>
<evidence type="ECO:0000313" key="2">
    <source>
        <dbReference type="EMBL" id="NBH60273.1"/>
    </source>
</evidence>
<name>A0A845QHQ6_9FIRM</name>
<proteinExistence type="predicted"/>
<dbReference type="InterPro" id="IPR036059">
    <property type="entry name" value="TldD/PmbA_sf"/>
</dbReference>
<protein>
    <submittedName>
        <fullName evidence="2">TldD/PmbA family protein</fullName>
    </submittedName>
</protein>
<dbReference type="InterPro" id="IPR045569">
    <property type="entry name" value="Metalloprtase-TldD/E_C"/>
</dbReference>
<feature type="domain" description="Metalloprotease TldD/E C-terminal" evidence="1">
    <location>
        <begin position="225"/>
        <end position="456"/>
    </location>
</feature>
<dbReference type="SUPFAM" id="SSF111283">
    <property type="entry name" value="Putative modulator of DNA gyrase, PmbA/TldD"/>
    <property type="match status" value="1"/>
</dbReference>
<dbReference type="PANTHER" id="PTHR43421">
    <property type="entry name" value="METALLOPROTEASE PMBA"/>
    <property type="match status" value="1"/>
</dbReference>
<keyword evidence="3" id="KW-1185">Reference proteome</keyword>
<comment type="caution">
    <text evidence="2">The sequence shown here is derived from an EMBL/GenBank/DDBJ whole genome shotgun (WGS) entry which is preliminary data.</text>
</comment>